<accession>A0ABW0K962</accession>
<evidence type="ECO:0000256" key="3">
    <source>
        <dbReference type="ARBA" id="ARBA00022475"/>
    </source>
</evidence>
<feature type="transmembrane region" description="Helical" evidence="7">
    <location>
        <begin position="12"/>
        <end position="34"/>
    </location>
</feature>
<evidence type="ECO:0000256" key="6">
    <source>
        <dbReference type="ARBA" id="ARBA00023136"/>
    </source>
</evidence>
<comment type="caution">
    <text evidence="9">The sequence shown here is derived from an EMBL/GenBank/DDBJ whole genome shotgun (WGS) entry which is preliminary data.</text>
</comment>
<evidence type="ECO:0000256" key="4">
    <source>
        <dbReference type="ARBA" id="ARBA00022692"/>
    </source>
</evidence>
<feature type="transmembrane region" description="Helical" evidence="7">
    <location>
        <begin position="141"/>
        <end position="164"/>
    </location>
</feature>
<feature type="transmembrane region" description="Helical" evidence="7">
    <location>
        <begin position="71"/>
        <end position="97"/>
    </location>
</feature>
<dbReference type="PANTHER" id="PTHR43744:SF9">
    <property type="entry name" value="POLYGALACTURONAN_RHAMNOGALACTURONAN TRANSPORT SYSTEM PERMEASE PROTEIN YTCP"/>
    <property type="match status" value="1"/>
</dbReference>
<dbReference type="SUPFAM" id="SSF161098">
    <property type="entry name" value="MetI-like"/>
    <property type="match status" value="1"/>
</dbReference>
<protein>
    <submittedName>
        <fullName evidence="9">Carbohydrate ABC transporter permease</fullName>
    </submittedName>
</protein>
<evidence type="ECO:0000256" key="7">
    <source>
        <dbReference type="RuleBase" id="RU363032"/>
    </source>
</evidence>
<evidence type="ECO:0000259" key="8">
    <source>
        <dbReference type="PROSITE" id="PS50928"/>
    </source>
</evidence>
<evidence type="ECO:0000313" key="9">
    <source>
        <dbReference type="EMBL" id="MFC5449844.1"/>
    </source>
</evidence>
<feature type="transmembrane region" description="Helical" evidence="7">
    <location>
        <begin position="109"/>
        <end position="129"/>
    </location>
</feature>
<keyword evidence="6 7" id="KW-0472">Membrane</keyword>
<gene>
    <name evidence="9" type="ORF">ACFPOG_16445</name>
</gene>
<dbReference type="EMBL" id="JBHSMJ010000022">
    <property type="protein sequence ID" value="MFC5449844.1"/>
    <property type="molecule type" value="Genomic_DNA"/>
</dbReference>
<dbReference type="RefSeq" id="WP_270885013.1">
    <property type="nucleotide sequence ID" value="NZ_JAQFVF010000080.1"/>
</dbReference>
<dbReference type="Gene3D" id="1.10.3720.10">
    <property type="entry name" value="MetI-like"/>
    <property type="match status" value="1"/>
</dbReference>
<keyword evidence="2 7" id="KW-0813">Transport</keyword>
<dbReference type="PANTHER" id="PTHR43744">
    <property type="entry name" value="ABC TRANSPORTER PERMEASE PROTEIN MG189-RELATED-RELATED"/>
    <property type="match status" value="1"/>
</dbReference>
<keyword evidence="3" id="KW-1003">Cell membrane</keyword>
<feature type="transmembrane region" description="Helical" evidence="7">
    <location>
        <begin position="262"/>
        <end position="281"/>
    </location>
</feature>
<keyword evidence="5 7" id="KW-1133">Transmembrane helix</keyword>
<evidence type="ECO:0000313" key="10">
    <source>
        <dbReference type="Proteomes" id="UP001596044"/>
    </source>
</evidence>
<keyword evidence="4 7" id="KW-0812">Transmembrane</keyword>
<evidence type="ECO:0000256" key="2">
    <source>
        <dbReference type="ARBA" id="ARBA00022448"/>
    </source>
</evidence>
<proteinExistence type="inferred from homology"/>
<dbReference type="Pfam" id="PF00528">
    <property type="entry name" value="BPD_transp_1"/>
    <property type="match status" value="1"/>
</dbReference>
<dbReference type="Proteomes" id="UP001596044">
    <property type="component" value="Unassembled WGS sequence"/>
</dbReference>
<keyword evidence="10" id="KW-1185">Reference proteome</keyword>
<reference evidence="10" key="1">
    <citation type="journal article" date="2019" name="Int. J. Syst. Evol. Microbiol.">
        <title>The Global Catalogue of Microorganisms (GCM) 10K type strain sequencing project: providing services to taxonomists for standard genome sequencing and annotation.</title>
        <authorList>
            <consortium name="The Broad Institute Genomics Platform"/>
            <consortium name="The Broad Institute Genome Sequencing Center for Infectious Disease"/>
            <person name="Wu L."/>
            <person name="Ma J."/>
        </authorList>
    </citation>
    <scope>NUCLEOTIDE SEQUENCE [LARGE SCALE GENOMIC DNA]</scope>
    <source>
        <strain evidence="10">KACC 11904</strain>
    </source>
</reference>
<dbReference type="PROSITE" id="PS50928">
    <property type="entry name" value="ABC_TM1"/>
    <property type="match status" value="1"/>
</dbReference>
<sequence length="296" mass="33189">MGAQAKRLRPQWGMNLILIVISATVILPFLLLIITSFTDENSIIRNGYSFIPERLSLKAYSYLFRDASTIVHAYGISILVTLVGTFVSLLLITLLAYPISRKDLPYRNAMAFYVFLTMLFNGGLVPTYMVYTQLFDIKNTIFALLVPYLLLNGFYVLLVRTFFATSIPAAIIESAYIDGAGEFRIFYGIILPLSLPILATIGLFQMIAYWNDWFNSLIFITDSKLFSLQYLLNKLLLDIQFLAVANQSGSTQMVADLPKESVRMAMAVIGTVPLLIAYPFLQKYFIKGLTVGAVKG</sequence>
<comment type="subcellular location">
    <subcellularLocation>
        <location evidence="1 7">Cell membrane</location>
        <topology evidence="1 7">Multi-pass membrane protein</topology>
    </subcellularLocation>
</comment>
<feature type="domain" description="ABC transmembrane type-1" evidence="8">
    <location>
        <begin position="74"/>
        <end position="281"/>
    </location>
</feature>
<evidence type="ECO:0000256" key="5">
    <source>
        <dbReference type="ARBA" id="ARBA00022989"/>
    </source>
</evidence>
<organism evidence="9 10">
    <name type="scientific">Paenibacillus aestuarii</name>
    <dbReference type="NCBI Taxonomy" id="516965"/>
    <lineage>
        <taxon>Bacteria</taxon>
        <taxon>Bacillati</taxon>
        <taxon>Bacillota</taxon>
        <taxon>Bacilli</taxon>
        <taxon>Bacillales</taxon>
        <taxon>Paenibacillaceae</taxon>
        <taxon>Paenibacillus</taxon>
    </lineage>
</organism>
<feature type="transmembrane region" description="Helical" evidence="7">
    <location>
        <begin position="185"/>
        <end position="210"/>
    </location>
</feature>
<dbReference type="InterPro" id="IPR000515">
    <property type="entry name" value="MetI-like"/>
</dbReference>
<name>A0ABW0K962_9BACL</name>
<evidence type="ECO:0000256" key="1">
    <source>
        <dbReference type="ARBA" id="ARBA00004651"/>
    </source>
</evidence>
<comment type="similarity">
    <text evidence="7">Belongs to the binding-protein-dependent transport system permease family.</text>
</comment>
<dbReference type="InterPro" id="IPR035906">
    <property type="entry name" value="MetI-like_sf"/>
</dbReference>
<dbReference type="CDD" id="cd06261">
    <property type="entry name" value="TM_PBP2"/>
    <property type="match status" value="1"/>
</dbReference>